<protein>
    <submittedName>
        <fullName evidence="2">Uncharacterized protein</fullName>
    </submittedName>
</protein>
<proteinExistence type="predicted"/>
<keyword evidence="3" id="KW-1185">Reference proteome</keyword>
<evidence type="ECO:0000313" key="3">
    <source>
        <dbReference type="Proteomes" id="UP001500840"/>
    </source>
</evidence>
<comment type="caution">
    <text evidence="2">The sequence shown here is derived from an EMBL/GenBank/DDBJ whole genome shotgun (WGS) entry which is preliminary data.</text>
</comment>
<accession>A0ABP8MLF8</accession>
<feature type="compositionally biased region" description="Basic and acidic residues" evidence="1">
    <location>
        <begin position="37"/>
        <end position="51"/>
    </location>
</feature>
<dbReference type="Proteomes" id="UP001500840">
    <property type="component" value="Unassembled WGS sequence"/>
</dbReference>
<dbReference type="EMBL" id="BAABGA010000029">
    <property type="protein sequence ID" value="GAA4451882.1"/>
    <property type="molecule type" value="Genomic_DNA"/>
</dbReference>
<evidence type="ECO:0000313" key="2">
    <source>
        <dbReference type="EMBL" id="GAA4451882.1"/>
    </source>
</evidence>
<organism evidence="2 3">
    <name type="scientific">Novipirellula rosea</name>
    <dbReference type="NCBI Taxonomy" id="1031540"/>
    <lineage>
        <taxon>Bacteria</taxon>
        <taxon>Pseudomonadati</taxon>
        <taxon>Planctomycetota</taxon>
        <taxon>Planctomycetia</taxon>
        <taxon>Pirellulales</taxon>
        <taxon>Pirellulaceae</taxon>
        <taxon>Novipirellula</taxon>
    </lineage>
</organism>
<evidence type="ECO:0000256" key="1">
    <source>
        <dbReference type="SAM" id="MobiDB-lite"/>
    </source>
</evidence>
<feature type="region of interest" description="Disordered" evidence="1">
    <location>
        <begin position="1"/>
        <end position="74"/>
    </location>
</feature>
<sequence>MGLATFERAPIEPRQHTGAQTNHCHDFHQTKVNAMQKDGKEPSNPRRHNTEMSDFSAPEGDARSDTKNANDFTH</sequence>
<feature type="compositionally biased region" description="Basic and acidic residues" evidence="1">
    <location>
        <begin position="60"/>
        <end position="74"/>
    </location>
</feature>
<gene>
    <name evidence="2" type="ORF">GCM10023156_20350</name>
</gene>
<name>A0ABP8MLF8_9BACT</name>
<reference evidence="3" key="1">
    <citation type="journal article" date="2019" name="Int. J. Syst. Evol. Microbiol.">
        <title>The Global Catalogue of Microorganisms (GCM) 10K type strain sequencing project: providing services to taxonomists for standard genome sequencing and annotation.</title>
        <authorList>
            <consortium name="The Broad Institute Genomics Platform"/>
            <consortium name="The Broad Institute Genome Sequencing Center for Infectious Disease"/>
            <person name="Wu L."/>
            <person name="Ma J."/>
        </authorList>
    </citation>
    <scope>NUCLEOTIDE SEQUENCE [LARGE SCALE GENOMIC DNA]</scope>
    <source>
        <strain evidence="3">JCM 17759</strain>
    </source>
</reference>